<keyword evidence="2 6" id="KW-0489">Methyltransferase</keyword>
<dbReference type="EC" id="2.1.1.-" evidence="6"/>
<dbReference type="GO" id="GO:0032259">
    <property type="term" value="P:methylation"/>
    <property type="evidence" value="ECO:0007669"/>
    <property type="project" value="UniProtKB-KW"/>
</dbReference>
<dbReference type="Gene3D" id="3.40.50.150">
    <property type="entry name" value="Vaccinia Virus protein VP39"/>
    <property type="match status" value="1"/>
</dbReference>
<evidence type="ECO:0000256" key="2">
    <source>
        <dbReference type="ARBA" id="ARBA00022603"/>
    </source>
</evidence>
<evidence type="ECO:0000259" key="7">
    <source>
        <dbReference type="PROSITE" id="PS51515"/>
    </source>
</evidence>
<comment type="similarity">
    <text evidence="1 6">Belongs to the methyltransferase superfamily.</text>
</comment>
<comment type="caution">
    <text evidence="9">The sequence shown here is derived from an EMBL/GenBank/DDBJ whole genome shotgun (WGS) entry which is preliminary data.</text>
</comment>
<dbReference type="Proteomes" id="UP001153954">
    <property type="component" value="Unassembled WGS sequence"/>
</dbReference>
<dbReference type="AlphaFoldDB" id="A0AAU9V3B3"/>
<evidence type="ECO:0000313" key="10">
    <source>
        <dbReference type="Proteomes" id="UP001153954"/>
    </source>
</evidence>
<dbReference type="PROSITE" id="PS51515">
    <property type="entry name" value="BIN3_SAM"/>
    <property type="match status" value="1"/>
</dbReference>
<evidence type="ECO:0000313" key="8">
    <source>
        <dbReference type="EMBL" id="CAH2104615.1"/>
    </source>
</evidence>
<evidence type="ECO:0000256" key="4">
    <source>
        <dbReference type="ARBA" id="ARBA00022691"/>
    </source>
</evidence>
<protein>
    <recommendedName>
        <fullName evidence="6">RNA methyltransferase</fullName>
        <ecNumber evidence="6">2.1.1.-</ecNumber>
    </recommendedName>
</protein>
<keyword evidence="3 6" id="KW-0808">Transferase</keyword>
<dbReference type="EMBL" id="CAKOGL010000027">
    <property type="protein sequence ID" value="CAH2104615.1"/>
    <property type="molecule type" value="Genomic_DNA"/>
</dbReference>
<dbReference type="GO" id="GO:2000632">
    <property type="term" value="P:negative regulation of pre-miRNA processing"/>
    <property type="evidence" value="ECO:0007669"/>
    <property type="project" value="TreeGrafter"/>
</dbReference>
<dbReference type="SUPFAM" id="SSF53335">
    <property type="entry name" value="S-adenosyl-L-methionine-dependent methyltransferases"/>
    <property type="match status" value="1"/>
</dbReference>
<keyword evidence="4 5" id="KW-0949">S-adenosyl-L-methionine</keyword>
<dbReference type="EMBL" id="CAKOGL010000027">
    <property type="protein sequence ID" value="CAH2104673.1"/>
    <property type="molecule type" value="Genomic_DNA"/>
</dbReference>
<dbReference type="InterPro" id="IPR039772">
    <property type="entry name" value="Bin3-like"/>
</dbReference>
<dbReference type="CDD" id="cd02440">
    <property type="entry name" value="AdoMet_MTases"/>
    <property type="match status" value="1"/>
</dbReference>
<evidence type="ECO:0000256" key="5">
    <source>
        <dbReference type="PROSITE-ProRule" id="PRU00848"/>
    </source>
</evidence>
<dbReference type="InterPro" id="IPR010675">
    <property type="entry name" value="Bin3_C"/>
</dbReference>
<dbReference type="InterPro" id="IPR029063">
    <property type="entry name" value="SAM-dependent_MTases_sf"/>
</dbReference>
<name>A0AAU9V3B3_EUPED</name>
<evidence type="ECO:0000256" key="6">
    <source>
        <dbReference type="RuleBase" id="RU367087"/>
    </source>
</evidence>
<dbReference type="PANTHER" id="PTHR12315">
    <property type="entry name" value="BICOID-INTERACTING PROTEIN RELATED"/>
    <property type="match status" value="1"/>
</dbReference>
<dbReference type="GO" id="GO:0008173">
    <property type="term" value="F:RNA methyltransferase activity"/>
    <property type="evidence" value="ECO:0007669"/>
    <property type="project" value="UniProtKB-UniRule"/>
</dbReference>
<dbReference type="Pfam" id="PF06859">
    <property type="entry name" value="Bin3"/>
    <property type="match status" value="1"/>
</dbReference>
<organism evidence="9 10">
    <name type="scientific">Euphydryas editha</name>
    <name type="common">Edith's checkerspot</name>
    <dbReference type="NCBI Taxonomy" id="104508"/>
    <lineage>
        <taxon>Eukaryota</taxon>
        <taxon>Metazoa</taxon>
        <taxon>Ecdysozoa</taxon>
        <taxon>Arthropoda</taxon>
        <taxon>Hexapoda</taxon>
        <taxon>Insecta</taxon>
        <taxon>Pterygota</taxon>
        <taxon>Neoptera</taxon>
        <taxon>Endopterygota</taxon>
        <taxon>Lepidoptera</taxon>
        <taxon>Glossata</taxon>
        <taxon>Ditrysia</taxon>
        <taxon>Papilionoidea</taxon>
        <taxon>Nymphalidae</taxon>
        <taxon>Nymphalinae</taxon>
        <taxon>Euphydryas</taxon>
    </lineage>
</organism>
<dbReference type="PANTHER" id="PTHR12315:SF1">
    <property type="entry name" value="RNA 5'-MONOPHOSPHATE METHYLTRANSFERASE"/>
    <property type="match status" value="1"/>
</dbReference>
<dbReference type="InterPro" id="IPR024160">
    <property type="entry name" value="BIN3_SAM-bd_dom"/>
</dbReference>
<keyword evidence="10" id="KW-1185">Reference proteome</keyword>
<feature type="domain" description="Bin3-type SAM" evidence="7">
    <location>
        <begin position="1"/>
        <end position="239"/>
    </location>
</feature>
<evidence type="ECO:0000256" key="1">
    <source>
        <dbReference type="ARBA" id="ARBA00008361"/>
    </source>
</evidence>
<evidence type="ECO:0000256" key="3">
    <source>
        <dbReference type="ARBA" id="ARBA00022679"/>
    </source>
</evidence>
<dbReference type="GO" id="GO:0005737">
    <property type="term" value="C:cytoplasm"/>
    <property type="evidence" value="ECO:0007669"/>
    <property type="project" value="TreeGrafter"/>
</dbReference>
<reference evidence="9" key="1">
    <citation type="submission" date="2022-03" db="EMBL/GenBank/DDBJ databases">
        <authorList>
            <person name="Tunstrom K."/>
        </authorList>
    </citation>
    <scope>NUCLEOTIDE SEQUENCE</scope>
</reference>
<sequence>MPLNIEDLSFTGNNPGAARFGNFINYYSFHSSKERINNLHPKMFPPAESEQIHCLDIGCNSGELTKELHVYLKNIYPKMEIKVLAIDIDPTLIERAQEQNINRNISFVTSDITTETGYKFIKDYIQNEKKDKFDIIFCFSVTMWIHINNGDLALQNMLKFIKENSRSVIIEPQPWKCYKNAQRRMKRSGKYFELYNSLQIRDNVDKVIEDILTNQTHVKVYESPRSSWNRIIQSYYIKE</sequence>
<dbReference type="GO" id="GO:0008171">
    <property type="term" value="F:O-methyltransferase activity"/>
    <property type="evidence" value="ECO:0007669"/>
    <property type="project" value="UniProtKB-UniRule"/>
</dbReference>
<proteinExistence type="inferred from homology"/>
<evidence type="ECO:0000313" key="9">
    <source>
        <dbReference type="EMBL" id="CAH2104673.1"/>
    </source>
</evidence>
<gene>
    <name evidence="8" type="ORF">EEDITHA_LOCUS18965</name>
    <name evidence="9" type="ORF">EEDITHA_LOCUS19018</name>
</gene>
<accession>A0AAU9V3B3</accession>